<dbReference type="Proteomes" id="UP001057702">
    <property type="component" value="Unassembled WGS sequence"/>
</dbReference>
<gene>
    <name evidence="1" type="ORF">NGB36_29490</name>
</gene>
<organism evidence="1 2">
    <name type="scientific">Streptomyces humicola</name>
    <dbReference type="NCBI Taxonomy" id="2953240"/>
    <lineage>
        <taxon>Bacteria</taxon>
        <taxon>Bacillati</taxon>
        <taxon>Actinomycetota</taxon>
        <taxon>Actinomycetes</taxon>
        <taxon>Kitasatosporales</taxon>
        <taxon>Streptomycetaceae</taxon>
        <taxon>Streptomyces</taxon>
    </lineage>
</organism>
<proteinExistence type="predicted"/>
<comment type="caution">
    <text evidence="1">The sequence shown here is derived from an EMBL/GenBank/DDBJ whole genome shotgun (WGS) entry which is preliminary data.</text>
</comment>
<dbReference type="EMBL" id="JANFNG010000038">
    <property type="protein sequence ID" value="MCQ4084599.1"/>
    <property type="molecule type" value="Genomic_DNA"/>
</dbReference>
<name>A0ABT1Q3V4_9ACTN</name>
<accession>A0ABT1Q3V4</accession>
<evidence type="ECO:0000313" key="2">
    <source>
        <dbReference type="Proteomes" id="UP001057702"/>
    </source>
</evidence>
<dbReference type="RefSeq" id="WP_255923665.1">
    <property type="nucleotide sequence ID" value="NZ_JANFNG010000038.1"/>
</dbReference>
<protein>
    <submittedName>
        <fullName evidence="1">Uncharacterized protein</fullName>
    </submittedName>
</protein>
<keyword evidence="2" id="KW-1185">Reference proteome</keyword>
<evidence type="ECO:0000313" key="1">
    <source>
        <dbReference type="EMBL" id="MCQ4084599.1"/>
    </source>
</evidence>
<reference evidence="1" key="1">
    <citation type="submission" date="2022-06" db="EMBL/GenBank/DDBJ databases">
        <title>Draft genome sequence of Streptomyces sp. RB6PN25 isolated from peat swamp forest in Thailand.</title>
        <authorList>
            <person name="Duangmal K."/>
            <person name="Klaysubun C."/>
        </authorList>
    </citation>
    <scope>NUCLEOTIDE SEQUENCE</scope>
    <source>
        <strain evidence="1">RB6PN25</strain>
    </source>
</reference>
<sequence length="70" mass="7616">MIGDAPPALVAEVEKRADELVRAAEALHIEGTAYSGYSPNGGTALVPGGMFEYQVIPRHERVYILQMTAW</sequence>